<evidence type="ECO:0000313" key="2">
    <source>
        <dbReference type="Proteomes" id="UP001500902"/>
    </source>
</evidence>
<sequence length="74" mass="7890">MVSQTGPCRTMLPSFSIATHLYSMDRSAGAADAGTFGSTTKPKLATDPTDAAINALRHRLTETPITHEQNEGRS</sequence>
<proteinExistence type="predicted"/>
<accession>A0ABP7B207</accession>
<organism evidence="1 2">
    <name type="scientific">Nonomuraea antimicrobica</name>
    <dbReference type="NCBI Taxonomy" id="561173"/>
    <lineage>
        <taxon>Bacteria</taxon>
        <taxon>Bacillati</taxon>
        <taxon>Actinomycetota</taxon>
        <taxon>Actinomycetes</taxon>
        <taxon>Streptosporangiales</taxon>
        <taxon>Streptosporangiaceae</taxon>
        <taxon>Nonomuraea</taxon>
    </lineage>
</organism>
<dbReference type="Proteomes" id="UP001500902">
    <property type="component" value="Unassembled WGS sequence"/>
</dbReference>
<dbReference type="EMBL" id="BAAAZP010000008">
    <property type="protein sequence ID" value="GAA3645484.1"/>
    <property type="molecule type" value="Genomic_DNA"/>
</dbReference>
<name>A0ABP7B207_9ACTN</name>
<reference evidence="2" key="1">
    <citation type="journal article" date="2019" name="Int. J. Syst. Evol. Microbiol.">
        <title>The Global Catalogue of Microorganisms (GCM) 10K type strain sequencing project: providing services to taxonomists for standard genome sequencing and annotation.</title>
        <authorList>
            <consortium name="The Broad Institute Genomics Platform"/>
            <consortium name="The Broad Institute Genome Sequencing Center for Infectious Disease"/>
            <person name="Wu L."/>
            <person name="Ma J."/>
        </authorList>
    </citation>
    <scope>NUCLEOTIDE SEQUENCE [LARGE SCALE GENOMIC DNA]</scope>
    <source>
        <strain evidence="2">JCM 16904</strain>
    </source>
</reference>
<gene>
    <name evidence="1" type="ORF">GCM10022224_005180</name>
</gene>
<evidence type="ECO:0000313" key="1">
    <source>
        <dbReference type="EMBL" id="GAA3645484.1"/>
    </source>
</evidence>
<comment type="caution">
    <text evidence="1">The sequence shown here is derived from an EMBL/GenBank/DDBJ whole genome shotgun (WGS) entry which is preliminary data.</text>
</comment>
<protein>
    <submittedName>
        <fullName evidence="1">Uncharacterized protein</fullName>
    </submittedName>
</protein>
<keyword evidence="2" id="KW-1185">Reference proteome</keyword>